<keyword evidence="3" id="KW-1185">Reference proteome</keyword>
<feature type="region of interest" description="Disordered" evidence="1">
    <location>
        <begin position="1"/>
        <end position="53"/>
    </location>
</feature>
<dbReference type="PANTHER" id="PTHR47481">
    <property type="match status" value="1"/>
</dbReference>
<dbReference type="Proteomes" id="UP000596661">
    <property type="component" value="Chromosome 5"/>
</dbReference>
<accession>A0A803PR44</accession>
<dbReference type="EMBL" id="UZAU01000435">
    <property type="status" value="NOT_ANNOTATED_CDS"/>
    <property type="molecule type" value="Genomic_DNA"/>
</dbReference>
<sequence length="154" mass="16557">MSVVSQTPHGGNQDDGDGADQPTPVRLSSPQVFNGGSQQSTYTGSGGLNNSPFGNTLTQPFSIKLDRNNFTLWRNLVSTMSRALSLEGYINGTRICPPKLIPAPGATIEGISDPTLMVNPEFERWIVCDQLLMGWLYGSMTEAIATEVMGCTSK</sequence>
<protein>
    <recommendedName>
        <fullName evidence="4">Retrotransposon Copia-like N-terminal domain-containing protein</fullName>
    </recommendedName>
</protein>
<dbReference type="AlphaFoldDB" id="A0A803PR44"/>
<dbReference type="EnsemblPlants" id="evm.model.05.611">
    <property type="protein sequence ID" value="cds.evm.model.05.611"/>
    <property type="gene ID" value="evm.TU.05.611"/>
</dbReference>
<evidence type="ECO:0000256" key="1">
    <source>
        <dbReference type="SAM" id="MobiDB-lite"/>
    </source>
</evidence>
<reference evidence="2" key="2">
    <citation type="submission" date="2021-03" db="UniProtKB">
        <authorList>
            <consortium name="EnsemblPlants"/>
        </authorList>
    </citation>
    <scope>IDENTIFICATION</scope>
</reference>
<dbReference type="Gramene" id="evm.model.05.611">
    <property type="protein sequence ID" value="cds.evm.model.05.611"/>
    <property type="gene ID" value="evm.TU.05.611"/>
</dbReference>
<organism evidence="2 3">
    <name type="scientific">Cannabis sativa</name>
    <name type="common">Hemp</name>
    <name type="synonym">Marijuana</name>
    <dbReference type="NCBI Taxonomy" id="3483"/>
    <lineage>
        <taxon>Eukaryota</taxon>
        <taxon>Viridiplantae</taxon>
        <taxon>Streptophyta</taxon>
        <taxon>Embryophyta</taxon>
        <taxon>Tracheophyta</taxon>
        <taxon>Spermatophyta</taxon>
        <taxon>Magnoliopsida</taxon>
        <taxon>eudicotyledons</taxon>
        <taxon>Gunneridae</taxon>
        <taxon>Pentapetalae</taxon>
        <taxon>rosids</taxon>
        <taxon>fabids</taxon>
        <taxon>Rosales</taxon>
        <taxon>Cannabaceae</taxon>
        <taxon>Cannabis</taxon>
    </lineage>
</organism>
<evidence type="ECO:0008006" key="4">
    <source>
        <dbReference type="Google" id="ProtNLM"/>
    </source>
</evidence>
<evidence type="ECO:0000313" key="2">
    <source>
        <dbReference type="EnsemblPlants" id="cds.evm.model.05.611"/>
    </source>
</evidence>
<proteinExistence type="predicted"/>
<evidence type="ECO:0000313" key="3">
    <source>
        <dbReference type="Proteomes" id="UP000596661"/>
    </source>
</evidence>
<name>A0A803PR44_CANSA</name>
<reference evidence="2" key="1">
    <citation type="submission" date="2018-11" db="EMBL/GenBank/DDBJ databases">
        <authorList>
            <person name="Grassa J C."/>
        </authorList>
    </citation>
    <scope>NUCLEOTIDE SEQUENCE [LARGE SCALE GENOMIC DNA]</scope>
</reference>
<dbReference type="PANTHER" id="PTHR47481:SF31">
    <property type="entry name" value="OS01G0873500 PROTEIN"/>
    <property type="match status" value="1"/>
</dbReference>